<evidence type="ECO:0008006" key="4">
    <source>
        <dbReference type="Google" id="ProtNLM"/>
    </source>
</evidence>
<proteinExistence type="predicted"/>
<protein>
    <recommendedName>
        <fullName evidence="4">Lipocalin-like domain-containing protein</fullName>
    </recommendedName>
</protein>
<accession>E7RRL2</accession>
<keyword evidence="3" id="KW-1185">Reference proteome</keyword>
<evidence type="ECO:0000313" key="3">
    <source>
        <dbReference type="Proteomes" id="UP000005580"/>
    </source>
</evidence>
<dbReference type="PROSITE" id="PS51257">
    <property type="entry name" value="PROKAR_LIPOPROTEIN"/>
    <property type="match status" value="1"/>
</dbReference>
<comment type="caution">
    <text evidence="2">The sequence shown here is derived from an EMBL/GenBank/DDBJ whole genome shotgun (WGS) entry which is preliminary data.</text>
</comment>
<organism evidence="2 3">
    <name type="scientific">Hoylesella oralis ATCC 33269</name>
    <dbReference type="NCBI Taxonomy" id="873533"/>
    <lineage>
        <taxon>Bacteria</taxon>
        <taxon>Pseudomonadati</taxon>
        <taxon>Bacteroidota</taxon>
        <taxon>Bacteroidia</taxon>
        <taxon>Bacteroidales</taxon>
        <taxon>Prevotellaceae</taxon>
        <taxon>Hoylesella</taxon>
    </lineage>
</organism>
<reference evidence="2" key="1">
    <citation type="submission" date="2011-01" db="EMBL/GenBank/DDBJ databases">
        <authorList>
            <person name="Muzny D."/>
            <person name="Qin X."/>
            <person name="Buhay C."/>
            <person name="Dugan-Rocha S."/>
            <person name="Ding Y."/>
            <person name="Chen G."/>
            <person name="Hawes A."/>
            <person name="Holder M."/>
            <person name="Jhangiani S."/>
            <person name="Johnson A."/>
            <person name="Khan Z."/>
            <person name="Li Z."/>
            <person name="Liu W."/>
            <person name="Liu X."/>
            <person name="Perez L."/>
            <person name="Shen H."/>
            <person name="Wang Q."/>
            <person name="Watt J."/>
            <person name="Xi L."/>
            <person name="Xin Y."/>
            <person name="Zhou J."/>
            <person name="Deng J."/>
            <person name="Jiang H."/>
            <person name="Liu Y."/>
            <person name="Qu J."/>
            <person name="Song X.-Z."/>
            <person name="Zhang L."/>
            <person name="Villasana D."/>
            <person name="Johnson A."/>
            <person name="Liu J."/>
            <person name="Liyanage D."/>
            <person name="Lorensuhewa L."/>
            <person name="Robinson T."/>
            <person name="Song A."/>
            <person name="Song B.-B."/>
            <person name="Dinh H."/>
            <person name="Thornton R."/>
            <person name="Coyle M."/>
            <person name="Francisco L."/>
            <person name="Jackson L."/>
            <person name="Javaid M."/>
            <person name="Korchina V."/>
            <person name="Kovar C."/>
            <person name="Mata R."/>
            <person name="Mathew T."/>
            <person name="Ngo R."/>
            <person name="Nguyen L."/>
            <person name="Nguyen N."/>
            <person name="Okwuonu G."/>
            <person name="Ongeri F."/>
            <person name="Pham C."/>
            <person name="Simmons D."/>
            <person name="Wilczek-Boney K."/>
            <person name="Hale W."/>
            <person name="Jakkamsetti A."/>
            <person name="Pham P."/>
            <person name="Ruth R."/>
            <person name="San Lucas F."/>
            <person name="Warren J."/>
            <person name="Zhang J."/>
            <person name="Zhao Z."/>
            <person name="Zhou C."/>
            <person name="Zhu D."/>
            <person name="Lee S."/>
            <person name="Bess C."/>
            <person name="Blankenburg K."/>
            <person name="Forbes L."/>
            <person name="Fu Q."/>
            <person name="Gubbala S."/>
            <person name="Hirani K."/>
            <person name="Jayaseelan J.C."/>
            <person name="Lara F."/>
            <person name="Munidasa M."/>
            <person name="Palculict T."/>
            <person name="Patil S."/>
            <person name="Pu L.-L."/>
            <person name="Saada N."/>
            <person name="Tang L."/>
            <person name="Weissenberger G."/>
            <person name="Zhu Y."/>
            <person name="Hemphill L."/>
            <person name="Shang Y."/>
            <person name="Youmans B."/>
            <person name="Ayvaz T."/>
            <person name="Ross M."/>
            <person name="Santibanez J."/>
            <person name="Aqrawi P."/>
            <person name="Gross S."/>
            <person name="Joshi V."/>
            <person name="Fowler G."/>
            <person name="Nazareth L."/>
            <person name="Reid J."/>
            <person name="Worley K."/>
            <person name="Petrosino J."/>
            <person name="Highlander S."/>
            <person name="Gibbs R."/>
        </authorList>
    </citation>
    <scope>NUCLEOTIDE SEQUENCE [LARGE SCALE GENOMIC DNA]</scope>
    <source>
        <strain evidence="2">ATCC 33269</strain>
    </source>
</reference>
<gene>
    <name evidence="2" type="ORF">HMPREF0663_11813</name>
</gene>
<feature type="chain" id="PRO_5003221654" description="Lipocalin-like domain-containing protein" evidence="1">
    <location>
        <begin position="24"/>
        <end position="126"/>
    </location>
</feature>
<dbReference type="RefSeq" id="WP_004369989.1">
    <property type="nucleotide sequence ID" value="NZ_GL833119.1"/>
</dbReference>
<dbReference type="STRING" id="28134.SAMN05444288_1450"/>
<dbReference type="EMBL" id="AEPE02000005">
    <property type="protein sequence ID" value="EFZ36900.1"/>
    <property type="molecule type" value="Genomic_DNA"/>
</dbReference>
<dbReference type="HOGENOM" id="CLU_162648_0_0_10"/>
<keyword evidence="1" id="KW-0732">Signal</keyword>
<evidence type="ECO:0000313" key="2">
    <source>
        <dbReference type="EMBL" id="EFZ36900.1"/>
    </source>
</evidence>
<dbReference type="Proteomes" id="UP000005580">
    <property type="component" value="Unassembled WGS sequence"/>
</dbReference>
<evidence type="ECO:0000256" key="1">
    <source>
        <dbReference type="SAM" id="SignalP"/>
    </source>
</evidence>
<dbReference type="AlphaFoldDB" id="E7RRL2"/>
<sequence length="126" mass="13531">MKKILQTALLLAMLSALISACHADNDDYYTTAVITINVPDSFTVVRMQGTVTLSNTSNKQTYSSSLFQGTSVSIDVLRGAYALSGEGTVLLRSSGGTERVANFRVSSSYLELVQHPSAVSTDIIFM</sequence>
<name>E7RRL2_9BACT</name>
<feature type="signal peptide" evidence="1">
    <location>
        <begin position="1"/>
        <end position="23"/>
    </location>
</feature>